<dbReference type="AlphaFoldDB" id="I1CIA6"/>
<sequence length="62" mass="6808">MGIQNHKVGIGTLLYSRSDDFGVLADSNTARLAKKKMTLTKRQTVTQTTMSCVSSIGQFDQK</sequence>
<evidence type="ECO:0000313" key="1">
    <source>
        <dbReference type="EMBL" id="EIE88186.1"/>
    </source>
</evidence>
<name>I1CIA6_RHIO9</name>
<dbReference type="EMBL" id="CH476742">
    <property type="protein sequence ID" value="EIE88186.1"/>
    <property type="molecule type" value="Genomic_DNA"/>
</dbReference>
<dbReference type="RefSeq" id="XP_067523582.1">
    <property type="nucleotide sequence ID" value="XM_067667481.1"/>
</dbReference>
<gene>
    <name evidence="1" type="ORF">RO3G_12897</name>
</gene>
<reference evidence="1 2" key="1">
    <citation type="journal article" date="2009" name="PLoS Genet.">
        <title>Genomic analysis of the basal lineage fungus Rhizopus oryzae reveals a whole-genome duplication.</title>
        <authorList>
            <person name="Ma L.-J."/>
            <person name="Ibrahim A.S."/>
            <person name="Skory C."/>
            <person name="Grabherr M.G."/>
            <person name="Burger G."/>
            <person name="Butler M."/>
            <person name="Elias M."/>
            <person name="Idnurm A."/>
            <person name="Lang B.F."/>
            <person name="Sone T."/>
            <person name="Abe A."/>
            <person name="Calvo S.E."/>
            <person name="Corrochano L.M."/>
            <person name="Engels R."/>
            <person name="Fu J."/>
            <person name="Hansberg W."/>
            <person name="Kim J.-M."/>
            <person name="Kodira C.D."/>
            <person name="Koehrsen M.J."/>
            <person name="Liu B."/>
            <person name="Miranda-Saavedra D."/>
            <person name="O'Leary S."/>
            <person name="Ortiz-Castellanos L."/>
            <person name="Poulter R."/>
            <person name="Rodriguez-Romero J."/>
            <person name="Ruiz-Herrera J."/>
            <person name="Shen Y.-Q."/>
            <person name="Zeng Q."/>
            <person name="Galagan J."/>
            <person name="Birren B.W."/>
            <person name="Cuomo C.A."/>
            <person name="Wickes B.L."/>
        </authorList>
    </citation>
    <scope>NUCLEOTIDE SEQUENCE [LARGE SCALE GENOMIC DNA]</scope>
    <source>
        <strain evidence="2">RA 99-880 / ATCC MYA-4621 / FGSC 9543 / NRRL 43880</strain>
    </source>
</reference>
<dbReference type="Proteomes" id="UP000009138">
    <property type="component" value="Unassembled WGS sequence"/>
</dbReference>
<dbReference type="GeneID" id="93619862"/>
<dbReference type="VEuPathDB" id="FungiDB:RO3G_12897"/>
<organism evidence="1 2">
    <name type="scientific">Rhizopus delemar (strain RA 99-880 / ATCC MYA-4621 / FGSC 9543 / NRRL 43880)</name>
    <name type="common">Mucormycosis agent</name>
    <name type="synonym">Rhizopus arrhizus var. delemar</name>
    <dbReference type="NCBI Taxonomy" id="246409"/>
    <lineage>
        <taxon>Eukaryota</taxon>
        <taxon>Fungi</taxon>
        <taxon>Fungi incertae sedis</taxon>
        <taxon>Mucoromycota</taxon>
        <taxon>Mucoromycotina</taxon>
        <taxon>Mucoromycetes</taxon>
        <taxon>Mucorales</taxon>
        <taxon>Mucorineae</taxon>
        <taxon>Rhizopodaceae</taxon>
        <taxon>Rhizopus</taxon>
    </lineage>
</organism>
<keyword evidence="2" id="KW-1185">Reference proteome</keyword>
<accession>I1CIA6</accession>
<evidence type="ECO:0000313" key="2">
    <source>
        <dbReference type="Proteomes" id="UP000009138"/>
    </source>
</evidence>
<dbReference type="InParanoid" id="I1CIA6"/>
<proteinExistence type="predicted"/>
<protein>
    <submittedName>
        <fullName evidence="1">Uncharacterized protein</fullName>
    </submittedName>
</protein>